<protein>
    <recommendedName>
        <fullName evidence="4">Serine/threonine protein kinase</fullName>
    </recommendedName>
</protein>
<sequence length="169" mass="17898">MSACSRLLTIAVLALGSAGAQSLVAVDDPKLPFRVSLPGGWLGADFGDKAAGLTVVSAKAPPATLIRLLYTAKNGAAIDLNSEFKKFESGVATGGVTLKQQSSKVAAYGGVRGQERQYVLTHPGGQLRMRVWYGNGAKNLYSFQLTDSPTRYAQADATFTKVLASLRFR</sequence>
<dbReference type="RefSeq" id="WP_322472698.1">
    <property type="nucleotide sequence ID" value="NZ_JBHRZG010000010.1"/>
</dbReference>
<accession>A0ABV7Z759</accession>
<comment type="caution">
    <text evidence="2">The sequence shown here is derived from an EMBL/GenBank/DDBJ whole genome shotgun (WGS) entry which is preliminary data.</text>
</comment>
<organism evidence="2 3">
    <name type="scientific">Deinococcus rufus</name>
    <dbReference type="NCBI Taxonomy" id="2136097"/>
    <lineage>
        <taxon>Bacteria</taxon>
        <taxon>Thermotogati</taxon>
        <taxon>Deinococcota</taxon>
        <taxon>Deinococci</taxon>
        <taxon>Deinococcales</taxon>
        <taxon>Deinococcaceae</taxon>
        <taxon>Deinococcus</taxon>
    </lineage>
</organism>
<evidence type="ECO:0000313" key="3">
    <source>
        <dbReference type="Proteomes" id="UP001595803"/>
    </source>
</evidence>
<feature type="signal peptide" evidence="1">
    <location>
        <begin position="1"/>
        <end position="20"/>
    </location>
</feature>
<keyword evidence="1" id="KW-0732">Signal</keyword>
<feature type="chain" id="PRO_5046163033" description="Serine/threonine protein kinase" evidence="1">
    <location>
        <begin position="21"/>
        <end position="169"/>
    </location>
</feature>
<reference evidence="3" key="1">
    <citation type="journal article" date="2019" name="Int. J. Syst. Evol. Microbiol.">
        <title>The Global Catalogue of Microorganisms (GCM) 10K type strain sequencing project: providing services to taxonomists for standard genome sequencing and annotation.</title>
        <authorList>
            <consortium name="The Broad Institute Genomics Platform"/>
            <consortium name="The Broad Institute Genome Sequencing Center for Infectious Disease"/>
            <person name="Wu L."/>
            <person name="Ma J."/>
        </authorList>
    </citation>
    <scope>NUCLEOTIDE SEQUENCE [LARGE SCALE GENOMIC DNA]</scope>
    <source>
        <strain evidence="3">CCTCC AB 2017081</strain>
    </source>
</reference>
<name>A0ABV7Z759_9DEIO</name>
<dbReference type="Proteomes" id="UP001595803">
    <property type="component" value="Unassembled WGS sequence"/>
</dbReference>
<evidence type="ECO:0000256" key="1">
    <source>
        <dbReference type="SAM" id="SignalP"/>
    </source>
</evidence>
<proteinExistence type="predicted"/>
<evidence type="ECO:0008006" key="4">
    <source>
        <dbReference type="Google" id="ProtNLM"/>
    </source>
</evidence>
<gene>
    <name evidence="2" type="ORF">ACFOSB_10485</name>
</gene>
<keyword evidence="3" id="KW-1185">Reference proteome</keyword>
<dbReference type="EMBL" id="JBHRZG010000010">
    <property type="protein sequence ID" value="MFC3833286.1"/>
    <property type="molecule type" value="Genomic_DNA"/>
</dbReference>
<evidence type="ECO:0000313" key="2">
    <source>
        <dbReference type="EMBL" id="MFC3833286.1"/>
    </source>
</evidence>